<dbReference type="Pfam" id="PF01793">
    <property type="entry name" value="Glyco_transf_15"/>
    <property type="match status" value="1"/>
</dbReference>
<dbReference type="InterPro" id="IPR002685">
    <property type="entry name" value="Glyco_trans_15"/>
</dbReference>
<name>A0A8H7SDJ1_9FUNG</name>
<keyword evidence="3" id="KW-1133">Transmembrane helix</keyword>
<dbReference type="GO" id="GO:0006487">
    <property type="term" value="P:protein N-linked glycosylation"/>
    <property type="evidence" value="ECO:0007669"/>
    <property type="project" value="TreeGrafter"/>
</dbReference>
<evidence type="ECO:0000256" key="2">
    <source>
        <dbReference type="ARBA" id="ARBA00022679"/>
    </source>
</evidence>
<protein>
    <submittedName>
        <fullName evidence="4">Uncharacterized protein</fullName>
    </submittedName>
</protein>
<keyword evidence="3" id="KW-0812">Transmembrane</keyword>
<dbReference type="GO" id="GO:0000032">
    <property type="term" value="P:cell wall mannoprotein biosynthetic process"/>
    <property type="evidence" value="ECO:0007669"/>
    <property type="project" value="TreeGrafter"/>
</dbReference>
<dbReference type="PANTHER" id="PTHR31121">
    <property type="entry name" value="ALPHA-1,2 MANNOSYLTRANSFERASE KTR1"/>
    <property type="match status" value="1"/>
</dbReference>
<keyword evidence="2" id="KW-0808">Transferase</keyword>
<dbReference type="PANTHER" id="PTHR31121:SF6">
    <property type="entry name" value="ALPHA-1,2 MANNOSYLTRANSFERASE KTR1"/>
    <property type="match status" value="1"/>
</dbReference>
<dbReference type="InterPro" id="IPR029044">
    <property type="entry name" value="Nucleotide-diphossugar_trans"/>
</dbReference>
<gene>
    <name evidence="4" type="ORF">INT45_005106</name>
</gene>
<dbReference type="SUPFAM" id="SSF53448">
    <property type="entry name" value="Nucleotide-diphospho-sugar transferases"/>
    <property type="match status" value="1"/>
</dbReference>
<sequence length="284" mass="33145">MTQYSWYISRRRLIQRAPLIFAVLLVSTITIILLNASLFRTIPIILPFFNYIPTYHNQWSYIPPSTIHYPNNGQYNAALVALVESNHASVAKLRHTMRDLEDNFNRHYNYPYIIFSPKLLETEYKELISSLTKGDVVFHELDKYTYGYANNTDRNLANMATKKLKSMVVFGDDQDYRFRARFMGGLIFRHPALKDLDYYWRFDPGTEYTCPIVLDPFQHMYDNNIKLSFSIASYEPLESMPTLCDSLSGYLKNNLQIPNTNLKQLIQRGENGNCTQCSFLSSFQ</sequence>
<feature type="non-terminal residue" evidence="4">
    <location>
        <position position="1"/>
    </location>
</feature>
<evidence type="ECO:0000256" key="3">
    <source>
        <dbReference type="SAM" id="Phobius"/>
    </source>
</evidence>
<dbReference type="Proteomes" id="UP000646827">
    <property type="component" value="Unassembled WGS sequence"/>
</dbReference>
<dbReference type="GO" id="GO:0000026">
    <property type="term" value="F:alpha-1,2-mannosyltransferase activity"/>
    <property type="evidence" value="ECO:0007669"/>
    <property type="project" value="TreeGrafter"/>
</dbReference>
<dbReference type="OrthoDB" id="439943at2759"/>
<comment type="similarity">
    <text evidence="1">Belongs to the glycosyltransferase 15 family.</text>
</comment>
<dbReference type="AlphaFoldDB" id="A0A8H7SDJ1"/>
<evidence type="ECO:0000256" key="1">
    <source>
        <dbReference type="ARBA" id="ARBA00007677"/>
    </source>
</evidence>
<evidence type="ECO:0000313" key="4">
    <source>
        <dbReference type="EMBL" id="KAG2226620.1"/>
    </source>
</evidence>
<reference evidence="4 5" key="1">
    <citation type="submission" date="2020-12" db="EMBL/GenBank/DDBJ databases">
        <title>Metabolic potential, ecology and presence of endohyphal bacteria is reflected in genomic diversity of Mucoromycotina.</title>
        <authorList>
            <person name="Muszewska A."/>
            <person name="Okrasinska A."/>
            <person name="Steczkiewicz K."/>
            <person name="Drgas O."/>
            <person name="Orlowska M."/>
            <person name="Perlinska-Lenart U."/>
            <person name="Aleksandrzak-Piekarczyk T."/>
            <person name="Szatraj K."/>
            <person name="Zielenkiewicz U."/>
            <person name="Pilsyk S."/>
            <person name="Malc E."/>
            <person name="Mieczkowski P."/>
            <person name="Kruszewska J.S."/>
            <person name="Biernat P."/>
            <person name="Pawlowska J."/>
        </authorList>
    </citation>
    <scope>NUCLEOTIDE SEQUENCE [LARGE SCALE GENOMIC DNA]</scope>
    <source>
        <strain evidence="4 5">CBS 142.35</strain>
    </source>
</reference>
<dbReference type="GO" id="GO:0005794">
    <property type="term" value="C:Golgi apparatus"/>
    <property type="evidence" value="ECO:0007669"/>
    <property type="project" value="TreeGrafter"/>
</dbReference>
<dbReference type="EMBL" id="JAEPRB010000015">
    <property type="protein sequence ID" value="KAG2226620.1"/>
    <property type="molecule type" value="Genomic_DNA"/>
</dbReference>
<keyword evidence="5" id="KW-1185">Reference proteome</keyword>
<evidence type="ECO:0000313" key="5">
    <source>
        <dbReference type="Proteomes" id="UP000646827"/>
    </source>
</evidence>
<proteinExistence type="inferred from homology"/>
<organism evidence="4 5">
    <name type="scientific">Circinella minor</name>
    <dbReference type="NCBI Taxonomy" id="1195481"/>
    <lineage>
        <taxon>Eukaryota</taxon>
        <taxon>Fungi</taxon>
        <taxon>Fungi incertae sedis</taxon>
        <taxon>Mucoromycota</taxon>
        <taxon>Mucoromycotina</taxon>
        <taxon>Mucoromycetes</taxon>
        <taxon>Mucorales</taxon>
        <taxon>Lichtheimiaceae</taxon>
        <taxon>Circinella</taxon>
    </lineage>
</organism>
<keyword evidence="3" id="KW-0472">Membrane</keyword>
<accession>A0A8H7SDJ1</accession>
<dbReference type="Gene3D" id="3.90.550.10">
    <property type="entry name" value="Spore Coat Polysaccharide Biosynthesis Protein SpsA, Chain A"/>
    <property type="match status" value="1"/>
</dbReference>
<comment type="caution">
    <text evidence="4">The sequence shown here is derived from an EMBL/GenBank/DDBJ whole genome shotgun (WGS) entry which is preliminary data.</text>
</comment>
<feature type="transmembrane region" description="Helical" evidence="3">
    <location>
        <begin position="20"/>
        <end position="39"/>
    </location>
</feature>
<dbReference type="GO" id="GO:0016020">
    <property type="term" value="C:membrane"/>
    <property type="evidence" value="ECO:0007669"/>
    <property type="project" value="InterPro"/>
</dbReference>